<accession>A0A943YYJ6</accession>
<organism evidence="1 2">
    <name type="scientific">Slackia piriformis</name>
    <dbReference type="NCBI Taxonomy" id="626934"/>
    <lineage>
        <taxon>Bacteria</taxon>
        <taxon>Bacillati</taxon>
        <taxon>Actinomycetota</taxon>
        <taxon>Coriobacteriia</taxon>
        <taxon>Eggerthellales</taxon>
        <taxon>Eggerthellaceae</taxon>
        <taxon>Slackia</taxon>
    </lineage>
</organism>
<protein>
    <submittedName>
        <fullName evidence="1">Uncharacterized protein</fullName>
    </submittedName>
</protein>
<proteinExistence type="predicted"/>
<name>A0A943YYJ6_9ACTN</name>
<dbReference type="Proteomes" id="UP000727506">
    <property type="component" value="Unassembled WGS sequence"/>
</dbReference>
<feature type="non-terminal residue" evidence="1">
    <location>
        <position position="158"/>
    </location>
</feature>
<evidence type="ECO:0000313" key="2">
    <source>
        <dbReference type="Proteomes" id="UP000727506"/>
    </source>
</evidence>
<dbReference type="AlphaFoldDB" id="A0A943YYJ6"/>
<comment type="caution">
    <text evidence="1">The sequence shown here is derived from an EMBL/GenBank/DDBJ whole genome shotgun (WGS) entry which is preliminary data.</text>
</comment>
<sequence length="158" mass="17930">MSTYAYRKPDKSDEVAAEDLYSEPAGKTYYCPDPDCLAWLTPVMRNGIRNPYFRALPSHPHREGCPFAKNAASPKERYDERKFDFHCILSNFMSADKGSSSHTNHTAIHPSARTDLEPKEQGVPRTIRQTYDLLKQLPSSSYYGGTRVADMLFDSRSS</sequence>
<evidence type="ECO:0000313" key="1">
    <source>
        <dbReference type="EMBL" id="MBS6941371.1"/>
    </source>
</evidence>
<reference evidence="1" key="1">
    <citation type="submission" date="2021-02" db="EMBL/GenBank/DDBJ databases">
        <title>Infant gut strain persistence is associated with maternal origin, phylogeny, and functional potential including surface adhesion and iron acquisition.</title>
        <authorList>
            <person name="Lou Y.C."/>
        </authorList>
    </citation>
    <scope>NUCLEOTIDE SEQUENCE</scope>
    <source>
        <strain evidence="1">L2_039_000G1_dasL2_039_000G1_concoct_11</strain>
    </source>
</reference>
<dbReference type="EMBL" id="JAGZSV010000169">
    <property type="protein sequence ID" value="MBS6941371.1"/>
    <property type="molecule type" value="Genomic_DNA"/>
</dbReference>
<gene>
    <name evidence="1" type="ORF">KH142_07860</name>
</gene>